<comment type="similarity">
    <text evidence="2">Belongs to the HAM1 NTPase family.</text>
</comment>
<dbReference type="EC" id="3.6.1.66" evidence="11"/>
<evidence type="ECO:0000256" key="13">
    <source>
        <dbReference type="ARBA" id="ARBA00075987"/>
    </source>
</evidence>
<evidence type="ECO:0000256" key="6">
    <source>
        <dbReference type="ARBA" id="ARBA00022801"/>
    </source>
</evidence>
<protein>
    <recommendedName>
        <fullName evidence="12">dITP/XTP pyrophosphatase</fullName>
        <ecNumber evidence="11">3.6.1.66</ecNumber>
    </recommendedName>
    <alternativeName>
        <fullName evidence="13">Non-canonical purine NTP pyrophosphatase</fullName>
    </alternativeName>
    <alternativeName>
        <fullName evidence="14">Non-standard purine NTP pyrophosphatase</fullName>
    </alternativeName>
    <alternativeName>
        <fullName evidence="16">Nucleoside-triphosphate diphosphatase</fullName>
    </alternativeName>
    <alternativeName>
        <fullName evidence="15">Nucleoside-triphosphate pyrophosphatase</fullName>
    </alternativeName>
</protein>
<keyword evidence="4" id="KW-0479">Metal-binding</keyword>
<comment type="subunit">
    <text evidence="3">Homodimer.</text>
</comment>
<evidence type="ECO:0000256" key="1">
    <source>
        <dbReference type="ARBA" id="ARBA00001946"/>
    </source>
</evidence>
<keyword evidence="5" id="KW-0547">Nucleotide-binding</keyword>
<dbReference type="GO" id="GO:0036220">
    <property type="term" value="F:ITP diphosphatase activity"/>
    <property type="evidence" value="ECO:0007669"/>
    <property type="project" value="UniProtKB-EC"/>
</dbReference>
<evidence type="ECO:0000256" key="9">
    <source>
        <dbReference type="ARBA" id="ARBA00051875"/>
    </source>
</evidence>
<dbReference type="Gene3D" id="3.90.950.10">
    <property type="match status" value="1"/>
</dbReference>
<dbReference type="GO" id="GO:0017111">
    <property type="term" value="F:ribonucleoside triphosphate phosphatase activity"/>
    <property type="evidence" value="ECO:0007669"/>
    <property type="project" value="InterPro"/>
</dbReference>
<reference evidence="17" key="1">
    <citation type="submission" date="2018-05" db="EMBL/GenBank/DDBJ databases">
        <authorList>
            <person name="Lanie J.A."/>
            <person name="Ng W.-L."/>
            <person name="Kazmierczak K.M."/>
            <person name="Andrzejewski T.M."/>
            <person name="Davidsen T.M."/>
            <person name="Wayne K.J."/>
            <person name="Tettelin H."/>
            <person name="Glass J.I."/>
            <person name="Rusch D."/>
            <person name="Podicherti R."/>
            <person name="Tsui H.-C.T."/>
            <person name="Winkler M.E."/>
        </authorList>
    </citation>
    <scope>NUCLEOTIDE SEQUENCE</scope>
</reference>
<dbReference type="Pfam" id="PF01725">
    <property type="entry name" value="Ham1p_like"/>
    <property type="match status" value="1"/>
</dbReference>
<dbReference type="SUPFAM" id="SSF52972">
    <property type="entry name" value="ITPase-like"/>
    <property type="match status" value="1"/>
</dbReference>
<keyword evidence="8" id="KW-0546">Nucleotide metabolism</keyword>
<dbReference type="AlphaFoldDB" id="A0A382LDY8"/>
<dbReference type="GO" id="GO:0009146">
    <property type="term" value="P:purine nucleoside triphosphate catabolic process"/>
    <property type="evidence" value="ECO:0007669"/>
    <property type="project" value="UniProtKB-ARBA"/>
</dbReference>
<dbReference type="GO" id="GO:0035870">
    <property type="term" value="F:dITP diphosphatase activity"/>
    <property type="evidence" value="ECO:0007669"/>
    <property type="project" value="UniProtKB-ARBA"/>
</dbReference>
<comment type="cofactor">
    <cofactor evidence="1">
        <name>Mg(2+)</name>
        <dbReference type="ChEBI" id="CHEBI:18420"/>
    </cofactor>
</comment>
<dbReference type="NCBIfam" id="TIGR00042">
    <property type="entry name" value="RdgB/HAM1 family non-canonical purine NTP pyrophosphatase"/>
    <property type="match status" value="1"/>
</dbReference>
<evidence type="ECO:0000256" key="10">
    <source>
        <dbReference type="ARBA" id="ARBA00052017"/>
    </source>
</evidence>
<dbReference type="GO" id="GO:0005829">
    <property type="term" value="C:cytosol"/>
    <property type="evidence" value="ECO:0007669"/>
    <property type="project" value="TreeGrafter"/>
</dbReference>
<name>A0A382LDY8_9ZZZZ</name>
<dbReference type="GO" id="GO:0009117">
    <property type="term" value="P:nucleotide metabolic process"/>
    <property type="evidence" value="ECO:0007669"/>
    <property type="project" value="UniProtKB-KW"/>
</dbReference>
<dbReference type="GO" id="GO:0000166">
    <property type="term" value="F:nucleotide binding"/>
    <property type="evidence" value="ECO:0007669"/>
    <property type="project" value="UniProtKB-KW"/>
</dbReference>
<dbReference type="PANTHER" id="PTHR11067:SF9">
    <property type="entry name" value="INOSINE TRIPHOSPHATE PYROPHOSPHATASE"/>
    <property type="match status" value="1"/>
</dbReference>
<dbReference type="GO" id="GO:0036222">
    <property type="term" value="F:XTP diphosphatase activity"/>
    <property type="evidence" value="ECO:0007669"/>
    <property type="project" value="UniProtKB-ARBA"/>
</dbReference>
<dbReference type="InterPro" id="IPR029001">
    <property type="entry name" value="ITPase-like_fam"/>
</dbReference>
<keyword evidence="7" id="KW-0460">Magnesium</keyword>
<keyword evidence="6" id="KW-0378">Hydrolase</keyword>
<accession>A0A382LDY8</accession>
<dbReference type="InterPro" id="IPR020922">
    <property type="entry name" value="dITP/XTP_pyrophosphatase"/>
</dbReference>
<gene>
    <name evidence="17" type="ORF">METZ01_LOCUS287938</name>
</gene>
<dbReference type="CDD" id="cd00515">
    <property type="entry name" value="HAM1"/>
    <property type="match status" value="1"/>
</dbReference>
<dbReference type="InterPro" id="IPR002637">
    <property type="entry name" value="RdgB/HAM1"/>
</dbReference>
<dbReference type="PANTHER" id="PTHR11067">
    <property type="entry name" value="INOSINE TRIPHOSPHATE PYROPHOSPHATASE/HAM1 PROTEIN"/>
    <property type="match status" value="1"/>
</dbReference>
<sequence>MPTEIIIASANIHKAEEIQALLGPEFLCRTLRDFPDAPEVEEDAATFAGNAVKKALTLVNWLKQSEDHTLGWVLADDSGLEVDALDGAPGVHSARYAATERQPGNSPDEQNNAKLLMELKGCAAHHRAGRFRCVIALAQAGQYMHPKIFNGTCEGRIEEAARGTHGFGYDPLFVPEGHEQTFGELGDSVKNQLSHRSEALRQLKDWLANH</sequence>
<evidence type="ECO:0000256" key="16">
    <source>
        <dbReference type="ARBA" id="ARBA00083635"/>
    </source>
</evidence>
<evidence type="ECO:0000256" key="4">
    <source>
        <dbReference type="ARBA" id="ARBA00022723"/>
    </source>
</evidence>
<comment type="catalytic activity">
    <reaction evidence="9">
        <text>dITP + H2O = dIMP + diphosphate + H(+)</text>
        <dbReference type="Rhea" id="RHEA:28342"/>
        <dbReference type="ChEBI" id="CHEBI:15377"/>
        <dbReference type="ChEBI" id="CHEBI:15378"/>
        <dbReference type="ChEBI" id="CHEBI:33019"/>
        <dbReference type="ChEBI" id="CHEBI:61194"/>
        <dbReference type="ChEBI" id="CHEBI:61382"/>
        <dbReference type="EC" id="3.6.1.66"/>
    </reaction>
</comment>
<evidence type="ECO:0000256" key="7">
    <source>
        <dbReference type="ARBA" id="ARBA00022842"/>
    </source>
</evidence>
<evidence type="ECO:0000256" key="15">
    <source>
        <dbReference type="ARBA" id="ARBA00083186"/>
    </source>
</evidence>
<comment type="catalytic activity">
    <reaction evidence="10">
        <text>XTP + H2O = XMP + diphosphate + H(+)</text>
        <dbReference type="Rhea" id="RHEA:28610"/>
        <dbReference type="ChEBI" id="CHEBI:15377"/>
        <dbReference type="ChEBI" id="CHEBI:15378"/>
        <dbReference type="ChEBI" id="CHEBI:33019"/>
        <dbReference type="ChEBI" id="CHEBI:57464"/>
        <dbReference type="ChEBI" id="CHEBI:61314"/>
        <dbReference type="EC" id="3.6.1.66"/>
    </reaction>
</comment>
<evidence type="ECO:0000256" key="5">
    <source>
        <dbReference type="ARBA" id="ARBA00022741"/>
    </source>
</evidence>
<dbReference type="EMBL" id="UINC01086530">
    <property type="protein sequence ID" value="SVC35084.1"/>
    <property type="molecule type" value="Genomic_DNA"/>
</dbReference>
<evidence type="ECO:0000256" key="14">
    <source>
        <dbReference type="ARBA" id="ARBA00078805"/>
    </source>
</evidence>
<organism evidence="17">
    <name type="scientific">marine metagenome</name>
    <dbReference type="NCBI Taxonomy" id="408172"/>
    <lineage>
        <taxon>unclassified sequences</taxon>
        <taxon>metagenomes</taxon>
        <taxon>ecological metagenomes</taxon>
    </lineage>
</organism>
<evidence type="ECO:0000256" key="3">
    <source>
        <dbReference type="ARBA" id="ARBA00011738"/>
    </source>
</evidence>
<dbReference type="GO" id="GO:0046872">
    <property type="term" value="F:metal ion binding"/>
    <property type="evidence" value="ECO:0007669"/>
    <property type="project" value="UniProtKB-KW"/>
</dbReference>
<evidence type="ECO:0000256" key="11">
    <source>
        <dbReference type="ARBA" id="ARBA00066468"/>
    </source>
</evidence>
<evidence type="ECO:0000256" key="2">
    <source>
        <dbReference type="ARBA" id="ARBA00008023"/>
    </source>
</evidence>
<dbReference type="HAMAP" id="MF_01405">
    <property type="entry name" value="Non_canon_purine_NTPase"/>
    <property type="match status" value="1"/>
</dbReference>
<evidence type="ECO:0000256" key="8">
    <source>
        <dbReference type="ARBA" id="ARBA00023080"/>
    </source>
</evidence>
<evidence type="ECO:0000313" key="17">
    <source>
        <dbReference type="EMBL" id="SVC35084.1"/>
    </source>
</evidence>
<evidence type="ECO:0000256" key="12">
    <source>
        <dbReference type="ARBA" id="ARBA00071289"/>
    </source>
</evidence>
<proteinExistence type="inferred from homology"/>
<dbReference type="FunFam" id="3.90.950.10:FF:000001">
    <property type="entry name" value="dITP/XTP pyrophosphatase"/>
    <property type="match status" value="1"/>
</dbReference>